<proteinExistence type="predicted"/>
<feature type="domain" description="Protein-glutamine gamma-glutamyltransferase-like C-terminal" evidence="2">
    <location>
        <begin position="219"/>
        <end position="288"/>
    </location>
</feature>
<dbReference type="InterPro" id="IPR025403">
    <property type="entry name" value="TgpA-like_C"/>
</dbReference>
<evidence type="ECO:0000259" key="2">
    <source>
        <dbReference type="Pfam" id="PF13559"/>
    </source>
</evidence>
<gene>
    <name evidence="3" type="ORF">ENM88_05710</name>
</gene>
<name>A0A7J3X7Y2_THEPE</name>
<evidence type="ECO:0000313" key="3">
    <source>
        <dbReference type="EMBL" id="HHP05227.1"/>
    </source>
</evidence>
<keyword evidence="1" id="KW-1133">Transmembrane helix</keyword>
<reference evidence="3" key="1">
    <citation type="journal article" date="2020" name="mSystems">
        <title>Genome- and Community-Level Interaction Insights into Carbon Utilization and Element Cycling Functions of Hydrothermarchaeota in Hydrothermal Sediment.</title>
        <authorList>
            <person name="Zhou Z."/>
            <person name="Liu Y."/>
            <person name="Xu W."/>
            <person name="Pan J."/>
            <person name="Luo Z.H."/>
            <person name="Li M."/>
        </authorList>
    </citation>
    <scope>NUCLEOTIDE SEQUENCE [LARGE SCALE GENOMIC DNA]</scope>
    <source>
        <strain evidence="3">SpSt-1125</strain>
    </source>
</reference>
<organism evidence="3">
    <name type="scientific">Thermofilum pendens</name>
    <dbReference type="NCBI Taxonomy" id="2269"/>
    <lineage>
        <taxon>Archaea</taxon>
        <taxon>Thermoproteota</taxon>
        <taxon>Thermoprotei</taxon>
        <taxon>Thermofilales</taxon>
        <taxon>Thermofilaceae</taxon>
        <taxon>Thermofilum</taxon>
    </lineage>
</organism>
<dbReference type="AlphaFoldDB" id="A0A7J3X7Y2"/>
<evidence type="ECO:0000256" key="1">
    <source>
        <dbReference type="SAM" id="Phobius"/>
    </source>
</evidence>
<keyword evidence="1" id="KW-0472">Membrane</keyword>
<feature type="transmembrane region" description="Helical" evidence="1">
    <location>
        <begin position="85"/>
        <end position="104"/>
    </location>
</feature>
<dbReference type="Pfam" id="PF13559">
    <property type="entry name" value="DUF4129"/>
    <property type="match status" value="1"/>
</dbReference>
<feature type="transmembrane region" description="Helical" evidence="1">
    <location>
        <begin position="43"/>
        <end position="64"/>
    </location>
</feature>
<protein>
    <submittedName>
        <fullName evidence="3">DUF4129 domain-containing protein</fullName>
    </submittedName>
</protein>
<keyword evidence="1" id="KW-0812">Transmembrane</keyword>
<sequence>MSSLPKRLWVLLAPLLTAVVLLASTSSIEQLYVPSVSVEDAVAAFYLSLSSLLALGIFSIRHELAEVIKELFRRKPLEEEARRRSPLFWLLLNVVLLAVVYLLVARGAEVQRREAYSLLRQTVNASRLENLTQVTTFEGQVQAIFTESARGVLAPYAPFAALAALLLAFLSVALALVEKEAPPPERLEESFRESFLREASAALENLRVDMDTRRVVIELYYSLCRELRKHGVGVTAEKTAREIMREAAKLLPGVPLEPLEALTLLFEKAAYSDHPLHDEDKEEAERALTQVVSSLEGGRSGEG</sequence>
<feature type="transmembrane region" description="Helical" evidence="1">
    <location>
        <begin position="156"/>
        <end position="177"/>
    </location>
</feature>
<accession>A0A7J3X7Y2</accession>
<comment type="caution">
    <text evidence="3">The sequence shown here is derived from an EMBL/GenBank/DDBJ whole genome shotgun (WGS) entry which is preliminary data.</text>
</comment>
<dbReference type="EMBL" id="DRZM01000164">
    <property type="protein sequence ID" value="HHP05227.1"/>
    <property type="molecule type" value="Genomic_DNA"/>
</dbReference>